<dbReference type="EMBL" id="CP051680">
    <property type="protein sequence ID" value="QJD84297.1"/>
    <property type="molecule type" value="Genomic_DNA"/>
</dbReference>
<gene>
    <name evidence="5" type="ORF">HH215_14610</name>
</gene>
<dbReference type="KEGG" id="cheb:HH215_14610"/>
<dbReference type="RefSeq" id="WP_169280581.1">
    <property type="nucleotide sequence ID" value="NZ_CP051680.1"/>
</dbReference>
<feature type="region of interest" description="Disordered" evidence="3">
    <location>
        <begin position="26"/>
        <end position="62"/>
    </location>
</feature>
<evidence type="ECO:0000313" key="5">
    <source>
        <dbReference type="EMBL" id="QJD84297.1"/>
    </source>
</evidence>
<keyword evidence="2" id="KW-0813">Transport</keyword>
<accession>A0A7Z2VJN8</accession>
<dbReference type="Proteomes" id="UP000502248">
    <property type="component" value="Chromosome"/>
</dbReference>
<dbReference type="PANTHER" id="PTHR43649:SF29">
    <property type="entry name" value="OSMOPROTECTIVE COMPOUNDS-BINDING PROTEIN GGTB"/>
    <property type="match status" value="1"/>
</dbReference>
<dbReference type="PANTHER" id="PTHR43649">
    <property type="entry name" value="ARABINOSE-BINDING PROTEIN-RELATED"/>
    <property type="match status" value="1"/>
</dbReference>
<feature type="compositionally biased region" description="Low complexity" evidence="3">
    <location>
        <begin position="30"/>
        <end position="52"/>
    </location>
</feature>
<dbReference type="AlphaFoldDB" id="A0A7Z2VJN8"/>
<feature type="chain" id="PRO_5039079516" evidence="4">
    <location>
        <begin position="20"/>
        <end position="497"/>
    </location>
</feature>
<proteinExistence type="inferred from homology"/>
<evidence type="ECO:0000256" key="4">
    <source>
        <dbReference type="SAM" id="SignalP"/>
    </source>
</evidence>
<keyword evidence="6" id="KW-1185">Reference proteome</keyword>
<comment type="similarity">
    <text evidence="1">Belongs to the bacterial solute-binding protein 1 family.</text>
</comment>
<evidence type="ECO:0000256" key="3">
    <source>
        <dbReference type="SAM" id="MobiDB-lite"/>
    </source>
</evidence>
<evidence type="ECO:0000256" key="2">
    <source>
        <dbReference type="ARBA" id="ARBA00022448"/>
    </source>
</evidence>
<name>A0A7Z2VJN8_9BACL</name>
<dbReference type="Gene3D" id="3.40.190.10">
    <property type="entry name" value="Periplasmic binding protein-like II"/>
    <property type="match status" value="1"/>
</dbReference>
<feature type="signal peptide" evidence="4">
    <location>
        <begin position="1"/>
        <end position="19"/>
    </location>
</feature>
<sequence length="497" mass="54297">MKKVNALLLSLVMVVVLLAGCGGNNNEPQSSSSASGSSTAPSASASGATGSESEGDVYPENGLSKSEKVTLKMGYWESGSGRAWMDLAVKKFIEKYPNVDFDITSSPTLETILEPKIAAGDDEDMFDLFIPRFSGAGQHERLVIAGKMEPLDDLWNRELPGEAGKTLKSVISNDAYDSAVKLGYTASLPVAGYTAGLFFDQKLFDEKGWNKSPGTWDEFVALLDQIKADGVIPITFPGVYAGYLTDYVFNILQFDLAKANGSFDTYIKNFRSYTGPQLTTPENKEAWNRMYEFGKKGYFPSGVAALNHTQSQMQVLQHKAALVSTGDWVGNEMKDATPEGFTWGFMAVPATNDADQTIFVNSGVSDIGFMIWKNKPDLNKKWAKEFVMSLYDFEIQTAVASEAGAYPARLDFGDDPARTAKLQPTQAAVMDYATKHNVQYISYRREFGLISQESGTADKMLSELITAVATGKKDPAPVLEEAEKLKQAAIEKDRPKP</sequence>
<dbReference type="InterPro" id="IPR050490">
    <property type="entry name" value="Bact_solute-bd_prot1"/>
</dbReference>
<protein>
    <submittedName>
        <fullName evidence="5">Extracellular solute-binding protein</fullName>
    </submittedName>
</protein>
<reference evidence="5 6" key="1">
    <citation type="submission" date="2020-04" db="EMBL/GenBank/DDBJ databases">
        <title>Genome sequencing of novel species.</title>
        <authorList>
            <person name="Heo J."/>
            <person name="Kim S.-J."/>
            <person name="Kim J.-S."/>
            <person name="Hong S.-B."/>
            <person name="Kwon S.-W."/>
        </authorList>
    </citation>
    <scope>NUCLEOTIDE SEQUENCE [LARGE SCALE GENOMIC DNA]</scope>
    <source>
        <strain evidence="5 6">MFER-1</strain>
    </source>
</reference>
<organism evidence="5 6">
    <name type="scientific">Cohnella herbarum</name>
    <dbReference type="NCBI Taxonomy" id="2728023"/>
    <lineage>
        <taxon>Bacteria</taxon>
        <taxon>Bacillati</taxon>
        <taxon>Bacillota</taxon>
        <taxon>Bacilli</taxon>
        <taxon>Bacillales</taxon>
        <taxon>Paenibacillaceae</taxon>
        <taxon>Cohnella</taxon>
    </lineage>
</organism>
<dbReference type="SUPFAM" id="SSF53850">
    <property type="entry name" value="Periplasmic binding protein-like II"/>
    <property type="match status" value="1"/>
</dbReference>
<evidence type="ECO:0000256" key="1">
    <source>
        <dbReference type="ARBA" id="ARBA00008520"/>
    </source>
</evidence>
<dbReference type="PROSITE" id="PS51257">
    <property type="entry name" value="PROKAR_LIPOPROTEIN"/>
    <property type="match status" value="1"/>
</dbReference>
<dbReference type="Pfam" id="PF01547">
    <property type="entry name" value="SBP_bac_1"/>
    <property type="match status" value="1"/>
</dbReference>
<dbReference type="InterPro" id="IPR006059">
    <property type="entry name" value="SBP"/>
</dbReference>
<keyword evidence="4" id="KW-0732">Signal</keyword>
<evidence type="ECO:0000313" key="6">
    <source>
        <dbReference type="Proteomes" id="UP000502248"/>
    </source>
</evidence>